<organism evidence="7 8">
    <name type="scientific">Pachysolen tannophilus NRRL Y-2460</name>
    <dbReference type="NCBI Taxonomy" id="669874"/>
    <lineage>
        <taxon>Eukaryota</taxon>
        <taxon>Fungi</taxon>
        <taxon>Dikarya</taxon>
        <taxon>Ascomycota</taxon>
        <taxon>Saccharomycotina</taxon>
        <taxon>Pichiomycetes</taxon>
        <taxon>Pachysolenaceae</taxon>
        <taxon>Pachysolen</taxon>
    </lineage>
</organism>
<evidence type="ECO:0008006" key="9">
    <source>
        <dbReference type="Google" id="ProtNLM"/>
    </source>
</evidence>
<dbReference type="GO" id="GO:0005829">
    <property type="term" value="C:cytosol"/>
    <property type="evidence" value="ECO:0007669"/>
    <property type="project" value="EnsemblFungi"/>
</dbReference>
<protein>
    <recommendedName>
        <fullName evidence="9">CHCH domain-containing protein</fullName>
    </recommendedName>
</protein>
<comment type="subcellular location">
    <subcellularLocation>
        <location evidence="1">Cytoplasm</location>
    </subcellularLocation>
</comment>
<sequence>MSGNPGNKLSAWRPNPPERGSFPLDHFGDCTAEMEKYLNCLKIVKNENAPNCRILAKNYLNCRMENNLMDKVSWKELGLPEDKKIIVEDKVEETVNKS</sequence>
<dbReference type="PANTHER" id="PTHR21107:SF2">
    <property type="entry name" value="CYTOCHROME C OXIDASE ASSEMBLY PROTEIN COX19"/>
    <property type="match status" value="1"/>
</dbReference>
<accession>A0A1E4TRM7</accession>
<dbReference type="InterPro" id="IPR051383">
    <property type="entry name" value="COX19"/>
</dbReference>
<evidence type="ECO:0000256" key="1">
    <source>
        <dbReference type="ARBA" id="ARBA00004496"/>
    </source>
</evidence>
<keyword evidence="8" id="KW-1185">Reference proteome</keyword>
<name>A0A1E4TRM7_PACTA</name>
<dbReference type="AlphaFoldDB" id="A0A1E4TRM7"/>
<evidence type="ECO:0000256" key="6">
    <source>
        <dbReference type="SAM" id="MobiDB-lite"/>
    </source>
</evidence>
<dbReference type="STRING" id="669874.A0A1E4TRM7"/>
<proteinExistence type="inferred from homology"/>
<evidence type="ECO:0000256" key="2">
    <source>
        <dbReference type="ARBA" id="ARBA00022490"/>
    </source>
</evidence>
<dbReference type="EMBL" id="KV454016">
    <property type="protein sequence ID" value="ODV94390.1"/>
    <property type="molecule type" value="Genomic_DNA"/>
</dbReference>
<dbReference type="PANTHER" id="PTHR21107">
    <property type="entry name" value="CYTOCHROME C OXIDASE ASSEMBLY PROTEIN COX19"/>
    <property type="match status" value="1"/>
</dbReference>
<dbReference type="PROSITE" id="PS51808">
    <property type="entry name" value="CHCH"/>
    <property type="match status" value="1"/>
</dbReference>
<dbReference type="GO" id="GO:0005758">
    <property type="term" value="C:mitochondrial intermembrane space"/>
    <property type="evidence" value="ECO:0007669"/>
    <property type="project" value="EnsemblFungi"/>
</dbReference>
<gene>
    <name evidence="7" type="ORF">PACTADRAFT_51232</name>
</gene>
<dbReference type="GO" id="GO:0033617">
    <property type="term" value="P:mitochondrial respiratory chain complex IV assembly"/>
    <property type="evidence" value="ECO:0007669"/>
    <property type="project" value="EnsemblFungi"/>
</dbReference>
<reference evidence="8" key="1">
    <citation type="submission" date="2016-05" db="EMBL/GenBank/DDBJ databases">
        <title>Comparative genomics of biotechnologically important yeasts.</title>
        <authorList>
            <consortium name="DOE Joint Genome Institute"/>
            <person name="Riley R."/>
            <person name="Haridas S."/>
            <person name="Wolfe K.H."/>
            <person name="Lopes M.R."/>
            <person name="Hittinger C.T."/>
            <person name="Goker M."/>
            <person name="Salamov A."/>
            <person name="Wisecaver J."/>
            <person name="Long T.M."/>
            <person name="Aerts A.L."/>
            <person name="Barry K."/>
            <person name="Choi C."/>
            <person name="Clum A."/>
            <person name="Coughlan A.Y."/>
            <person name="Deshpande S."/>
            <person name="Douglass A.P."/>
            <person name="Hanson S.J."/>
            <person name="Klenk H.-P."/>
            <person name="Labutti K."/>
            <person name="Lapidus A."/>
            <person name="Lindquist E."/>
            <person name="Lipzen A."/>
            <person name="Meier-Kolthoff J.P."/>
            <person name="Ohm R.A."/>
            <person name="Otillar R.P."/>
            <person name="Pangilinan J."/>
            <person name="Peng Y."/>
            <person name="Rokas A."/>
            <person name="Rosa C.A."/>
            <person name="Scheuner C."/>
            <person name="Sibirny A.A."/>
            <person name="Slot J.C."/>
            <person name="Stielow J.B."/>
            <person name="Sun H."/>
            <person name="Kurtzman C.P."/>
            <person name="Blackwell M."/>
            <person name="Grigoriev I.V."/>
            <person name="Jeffries T.W."/>
        </authorList>
    </citation>
    <scope>NUCLEOTIDE SEQUENCE [LARGE SCALE GENOMIC DNA]</scope>
    <source>
        <strain evidence="8">NRRL Y-2460</strain>
    </source>
</reference>
<dbReference type="GO" id="GO:0030001">
    <property type="term" value="P:metal ion transport"/>
    <property type="evidence" value="ECO:0007669"/>
    <property type="project" value="EnsemblFungi"/>
</dbReference>
<keyword evidence="2" id="KW-0963">Cytoplasm</keyword>
<dbReference type="OrthoDB" id="268594at2759"/>
<comment type="function">
    <text evidence="4">Required for the assembly of mitochondrial cytochrome c oxidase.</text>
</comment>
<evidence type="ECO:0000313" key="8">
    <source>
        <dbReference type="Proteomes" id="UP000094236"/>
    </source>
</evidence>
<evidence type="ECO:0000256" key="3">
    <source>
        <dbReference type="ARBA" id="ARBA00023157"/>
    </source>
</evidence>
<dbReference type="GO" id="GO:0005507">
    <property type="term" value="F:copper ion binding"/>
    <property type="evidence" value="ECO:0007669"/>
    <property type="project" value="EnsemblFungi"/>
</dbReference>
<feature type="region of interest" description="Disordered" evidence="6">
    <location>
        <begin position="1"/>
        <end position="20"/>
    </location>
</feature>
<evidence type="ECO:0000256" key="4">
    <source>
        <dbReference type="ARBA" id="ARBA00037279"/>
    </source>
</evidence>
<evidence type="ECO:0000256" key="5">
    <source>
        <dbReference type="ARBA" id="ARBA00038223"/>
    </source>
</evidence>
<evidence type="ECO:0000313" key="7">
    <source>
        <dbReference type="EMBL" id="ODV94390.1"/>
    </source>
</evidence>
<keyword evidence="3" id="KW-1015">Disulfide bond</keyword>
<dbReference type="Proteomes" id="UP000094236">
    <property type="component" value="Unassembled WGS sequence"/>
</dbReference>
<comment type="similarity">
    <text evidence="5">Belongs to the COX19 family.</text>
</comment>